<evidence type="ECO:0000313" key="11">
    <source>
        <dbReference type="Proteomes" id="UP001158576"/>
    </source>
</evidence>
<evidence type="ECO:0000256" key="5">
    <source>
        <dbReference type="ARBA" id="ARBA00023002"/>
    </source>
</evidence>
<evidence type="ECO:0000256" key="6">
    <source>
        <dbReference type="ARBA" id="ARBA00023004"/>
    </source>
</evidence>
<evidence type="ECO:0000256" key="1">
    <source>
        <dbReference type="ARBA" id="ARBA00001954"/>
    </source>
</evidence>
<dbReference type="InterPro" id="IPR037151">
    <property type="entry name" value="AlkB-like_sf"/>
</dbReference>
<dbReference type="PANTHER" id="PTHR32074:SF2">
    <property type="entry name" value="RNA DEMETHYLASE ALKBH5"/>
    <property type="match status" value="1"/>
</dbReference>
<dbReference type="Gene3D" id="2.60.120.590">
    <property type="entry name" value="Alpha-ketoglutarate-dependent dioxygenase AlkB-like"/>
    <property type="match status" value="1"/>
</dbReference>
<dbReference type="InterPro" id="IPR005123">
    <property type="entry name" value="Oxoglu/Fe-dep_dioxygenase_dom"/>
</dbReference>
<proteinExistence type="inferred from homology"/>
<accession>A0ABN7TBC5</accession>
<protein>
    <submittedName>
        <fullName evidence="10">Oidioi.mRNA.OKI2018_I69.chr2.g6090.t1.cds</fullName>
    </submittedName>
</protein>
<keyword evidence="5 7" id="KW-0560">Oxidoreductase</keyword>
<gene>
    <name evidence="10" type="ORF">OKIOD_LOCUS14855</name>
</gene>
<evidence type="ECO:0000256" key="2">
    <source>
        <dbReference type="ARBA" id="ARBA00007879"/>
    </source>
</evidence>
<evidence type="ECO:0000256" key="7">
    <source>
        <dbReference type="RuleBase" id="RU003682"/>
    </source>
</evidence>
<feature type="compositionally biased region" description="Basic residues" evidence="8">
    <location>
        <begin position="452"/>
        <end position="461"/>
    </location>
</feature>
<evidence type="ECO:0000313" key="10">
    <source>
        <dbReference type="EMBL" id="CAG5111818.1"/>
    </source>
</evidence>
<feature type="region of interest" description="Disordered" evidence="8">
    <location>
        <begin position="288"/>
        <end position="374"/>
    </location>
</feature>
<feature type="domain" description="Fe2OG dioxygenase" evidence="9">
    <location>
        <begin position="130"/>
        <end position="236"/>
    </location>
</feature>
<organism evidence="10 11">
    <name type="scientific">Oikopleura dioica</name>
    <name type="common">Tunicate</name>
    <dbReference type="NCBI Taxonomy" id="34765"/>
    <lineage>
        <taxon>Eukaryota</taxon>
        <taxon>Metazoa</taxon>
        <taxon>Chordata</taxon>
        <taxon>Tunicata</taxon>
        <taxon>Appendicularia</taxon>
        <taxon>Copelata</taxon>
        <taxon>Oikopleuridae</taxon>
        <taxon>Oikopleura</taxon>
    </lineage>
</organism>
<keyword evidence="4" id="KW-0223">Dioxygenase</keyword>
<dbReference type="InterPro" id="IPR032860">
    <property type="entry name" value="ALKBH5"/>
</dbReference>
<feature type="compositionally biased region" description="Basic residues" evidence="8">
    <location>
        <begin position="307"/>
        <end position="326"/>
    </location>
</feature>
<comment type="cofactor">
    <cofactor evidence="1">
        <name>Fe(2+)</name>
        <dbReference type="ChEBI" id="CHEBI:29033"/>
    </cofactor>
</comment>
<dbReference type="SUPFAM" id="SSF51197">
    <property type="entry name" value="Clavaminate synthase-like"/>
    <property type="match status" value="1"/>
</dbReference>
<dbReference type="EMBL" id="OU015567">
    <property type="protein sequence ID" value="CAG5111818.1"/>
    <property type="molecule type" value="Genomic_DNA"/>
</dbReference>
<keyword evidence="11" id="KW-1185">Reference proteome</keyword>
<name>A0ABN7TBC5_OIKDI</name>
<dbReference type="Proteomes" id="UP001158576">
    <property type="component" value="Chromosome 2"/>
</dbReference>
<reference evidence="10 11" key="1">
    <citation type="submission" date="2021-04" db="EMBL/GenBank/DDBJ databases">
        <authorList>
            <person name="Bliznina A."/>
        </authorList>
    </citation>
    <scope>NUCLEOTIDE SEQUENCE [LARGE SCALE GENOMIC DNA]</scope>
</reference>
<feature type="region of interest" description="Disordered" evidence="8">
    <location>
        <begin position="429"/>
        <end position="461"/>
    </location>
</feature>
<evidence type="ECO:0000256" key="8">
    <source>
        <dbReference type="SAM" id="MobiDB-lite"/>
    </source>
</evidence>
<feature type="compositionally biased region" description="Basic and acidic residues" evidence="8">
    <location>
        <begin position="288"/>
        <end position="306"/>
    </location>
</feature>
<evidence type="ECO:0000259" key="9">
    <source>
        <dbReference type="PROSITE" id="PS51471"/>
    </source>
</evidence>
<keyword evidence="6 7" id="KW-0408">Iron</keyword>
<evidence type="ECO:0000256" key="3">
    <source>
        <dbReference type="ARBA" id="ARBA00022723"/>
    </source>
</evidence>
<dbReference type="PROSITE" id="PS51471">
    <property type="entry name" value="FE2OG_OXY"/>
    <property type="match status" value="1"/>
</dbReference>
<dbReference type="PANTHER" id="PTHR32074">
    <property type="entry name" value="RNA DEMETHYLASE ALKBH5"/>
    <property type="match status" value="1"/>
</dbReference>
<feature type="compositionally biased region" description="Basic and acidic residues" evidence="8">
    <location>
        <begin position="331"/>
        <end position="343"/>
    </location>
</feature>
<keyword evidence="3 7" id="KW-0479">Metal-binding</keyword>
<sequence>MLRIVDFGPDIHDKESKKADQYISHGSASERREILDGIKGFSIFDADDVEDLERNCTSMIERGGKGKFRVKSIDISRLRMKYFFGHGYDYGGGKGSEKFFNPKDISPIPEWIYESIIEKMEKTGIVDKNWINSVVINDYEPGGFIVQHQDPPHLFERPIFILTLFSDSALSFGCNLRFDRTVEPVEVTASDPILRLPMQRGIITSFEGMCMNEIKHCVRPVDTKERRVAIILRRICEDGPVLEPLTNGESLRNFDKKLHKKVQKRCEKMLASKILPYERSFHLVEVKRETEKSKAAPKEKVKEPWRKQPKPKKESKKRKEKLKKKGVGTFELDRPIEKDENDKQWNFGDSPERVSKRVEWSSDDEQKEKNKRIGKTGDMADLIYDFHHQDKDLRDMDIKTIERKVHMQKSRKQRGREFRDKINSKFGFKTSVANSDSDSSDSSDSSEEVRPKKTRISKFTF</sequence>
<comment type="similarity">
    <text evidence="7">Belongs to the iron/ascorbate-dependent oxidoreductase family.</text>
</comment>
<feature type="compositionally biased region" description="Basic and acidic residues" evidence="8">
    <location>
        <begin position="350"/>
        <end position="368"/>
    </location>
</feature>
<evidence type="ECO:0000256" key="4">
    <source>
        <dbReference type="ARBA" id="ARBA00022964"/>
    </source>
</evidence>
<comment type="similarity">
    <text evidence="2">Belongs to the alkB family.</text>
</comment>